<evidence type="ECO:0000313" key="6">
    <source>
        <dbReference type="Proteomes" id="UP000675968"/>
    </source>
</evidence>
<dbReference type="GO" id="GO:0005886">
    <property type="term" value="C:plasma membrane"/>
    <property type="evidence" value="ECO:0007669"/>
    <property type="project" value="InterPro"/>
</dbReference>
<dbReference type="InterPro" id="IPR001107">
    <property type="entry name" value="Band_7"/>
</dbReference>
<dbReference type="AlphaFoldDB" id="A0A8T4L6H9"/>
<dbReference type="FunFam" id="3.30.479.30:FF:000004">
    <property type="entry name" value="Putative membrane protease family, stomatin"/>
    <property type="match status" value="1"/>
</dbReference>
<dbReference type="Gene3D" id="6.10.250.2090">
    <property type="match status" value="1"/>
</dbReference>
<reference evidence="5" key="2">
    <citation type="submission" date="2021-05" db="EMBL/GenBank/DDBJ databases">
        <title>Protein family content uncovers lineage relationships and bacterial pathway maintenance mechanisms in DPANN archaea.</title>
        <authorList>
            <person name="Castelle C.J."/>
            <person name="Meheust R."/>
            <person name="Jaffe A.L."/>
            <person name="Seitz K."/>
            <person name="Gong X."/>
            <person name="Baker B.J."/>
            <person name="Banfield J.F."/>
        </authorList>
    </citation>
    <scope>NUCLEOTIDE SEQUENCE</scope>
    <source>
        <strain evidence="5">RIFCSPLOWO2_01_FULL_AR10_48_17</strain>
    </source>
</reference>
<evidence type="ECO:0000256" key="2">
    <source>
        <dbReference type="ARBA" id="ARBA00008164"/>
    </source>
</evidence>
<dbReference type="InterPro" id="IPR001972">
    <property type="entry name" value="Stomatin_HflK_fam"/>
</dbReference>
<dbReference type="PANTHER" id="PTHR10264:SF19">
    <property type="entry name" value="AT06885P-RELATED"/>
    <property type="match status" value="1"/>
</dbReference>
<accession>A0A8T4L6H9</accession>
<dbReference type="Proteomes" id="UP000675968">
    <property type="component" value="Unassembled WGS sequence"/>
</dbReference>
<dbReference type="EMBL" id="JAGVWC010000009">
    <property type="protein sequence ID" value="MBS3061482.1"/>
    <property type="molecule type" value="Genomic_DNA"/>
</dbReference>
<sequence>MVHPAIGIVLVIVDLVFILVSIRVIMEYQRGVVFTFGKFTGNLSPGFNLVVPGVQRIAMVDLRVRVDDVPEQSPITKDNVSLKVDAVIYYKILEEKAQDAIIEVEDYRYAVSQLAQTTMRNVIGNMLLDEVLSKRDEVANKIREVVEVASGKWGVDVEAVKLRLIELPEEMKRVMARAAEAERIKRAAIIKASGEAQAAQIVSKAAETIASVEGGLNLRTIQGLQQISSDPSNEVVFFVPIDTIKPLEGYPEAKEGKK</sequence>
<dbReference type="PRINTS" id="PR00721">
    <property type="entry name" value="STOMATIN"/>
</dbReference>
<comment type="subcellular location">
    <subcellularLocation>
        <location evidence="1">Membrane</location>
        <topology evidence="1">Single-pass membrane protein</topology>
    </subcellularLocation>
</comment>
<dbReference type="InterPro" id="IPR043202">
    <property type="entry name" value="Band-7_stomatin-like"/>
</dbReference>
<feature type="transmembrane region" description="Helical" evidence="3">
    <location>
        <begin position="6"/>
        <end position="26"/>
    </location>
</feature>
<gene>
    <name evidence="5" type="ORF">J4215_02785</name>
</gene>
<dbReference type="PANTHER" id="PTHR10264">
    <property type="entry name" value="BAND 7 PROTEIN-RELATED"/>
    <property type="match status" value="1"/>
</dbReference>
<evidence type="ECO:0000256" key="1">
    <source>
        <dbReference type="ARBA" id="ARBA00004167"/>
    </source>
</evidence>
<feature type="domain" description="Band 7" evidence="4">
    <location>
        <begin position="20"/>
        <end position="179"/>
    </location>
</feature>
<comment type="caution">
    <text evidence="5">The sequence shown here is derived from an EMBL/GenBank/DDBJ whole genome shotgun (WGS) entry which is preliminary data.</text>
</comment>
<dbReference type="Gene3D" id="3.30.479.30">
    <property type="entry name" value="Band 7 domain"/>
    <property type="match status" value="1"/>
</dbReference>
<proteinExistence type="inferred from homology"/>
<keyword evidence="3" id="KW-0472">Membrane</keyword>
<keyword evidence="3" id="KW-0812">Transmembrane</keyword>
<dbReference type="GO" id="GO:0098552">
    <property type="term" value="C:side of membrane"/>
    <property type="evidence" value="ECO:0007669"/>
    <property type="project" value="UniProtKB-ARBA"/>
</dbReference>
<dbReference type="SMART" id="SM00244">
    <property type="entry name" value="PHB"/>
    <property type="match status" value="1"/>
</dbReference>
<keyword evidence="3" id="KW-1133">Transmembrane helix</keyword>
<name>A0A8T4L6H9_9ARCH</name>
<protein>
    <submittedName>
        <fullName evidence="5">Slipin family protein</fullName>
    </submittedName>
</protein>
<dbReference type="SUPFAM" id="SSF117892">
    <property type="entry name" value="Band 7/SPFH domain"/>
    <property type="match status" value="1"/>
</dbReference>
<evidence type="ECO:0000259" key="4">
    <source>
        <dbReference type="SMART" id="SM00244"/>
    </source>
</evidence>
<evidence type="ECO:0000313" key="5">
    <source>
        <dbReference type="EMBL" id="MBS3061482.1"/>
    </source>
</evidence>
<comment type="similarity">
    <text evidence="2">Belongs to the band 7/mec-2 family.</text>
</comment>
<evidence type="ECO:0000256" key="3">
    <source>
        <dbReference type="SAM" id="Phobius"/>
    </source>
</evidence>
<dbReference type="Pfam" id="PF01145">
    <property type="entry name" value="Band_7"/>
    <property type="match status" value="1"/>
</dbReference>
<organism evidence="5 6">
    <name type="scientific">Candidatus Iainarchaeum sp</name>
    <dbReference type="NCBI Taxonomy" id="3101447"/>
    <lineage>
        <taxon>Archaea</taxon>
        <taxon>Candidatus Iainarchaeota</taxon>
        <taxon>Candidatus Iainarchaeia</taxon>
        <taxon>Candidatus Iainarchaeales</taxon>
        <taxon>Candidatus Iainarchaeaceae</taxon>
        <taxon>Candidatus Iainarchaeum</taxon>
    </lineage>
</organism>
<reference evidence="5" key="1">
    <citation type="submission" date="2021-03" db="EMBL/GenBank/DDBJ databases">
        <authorList>
            <person name="Jaffe A."/>
        </authorList>
    </citation>
    <scope>NUCLEOTIDE SEQUENCE</scope>
    <source>
        <strain evidence="5">RIFCSPLOWO2_01_FULL_AR10_48_17</strain>
    </source>
</reference>
<dbReference type="InterPro" id="IPR036013">
    <property type="entry name" value="Band_7/SPFH_dom_sf"/>
</dbReference>